<evidence type="ECO:0000256" key="6">
    <source>
        <dbReference type="ARBA" id="ARBA00023170"/>
    </source>
</evidence>
<gene>
    <name evidence="12" type="ORF">TrLO_g12111</name>
</gene>
<evidence type="ECO:0000259" key="11">
    <source>
        <dbReference type="PROSITE" id="PS50259"/>
    </source>
</evidence>
<dbReference type="InterPro" id="IPR002455">
    <property type="entry name" value="GPCR3_GABA-B"/>
</dbReference>
<evidence type="ECO:0000256" key="3">
    <source>
        <dbReference type="ARBA" id="ARBA00022989"/>
    </source>
</evidence>
<dbReference type="OrthoDB" id="48903at2759"/>
<keyword evidence="6" id="KW-0675">Receptor</keyword>
<dbReference type="PANTHER" id="PTHR10519">
    <property type="entry name" value="GABA-B RECEPTOR"/>
    <property type="match status" value="1"/>
</dbReference>
<feature type="domain" description="G-protein coupled receptors family 3 profile" evidence="11">
    <location>
        <begin position="468"/>
        <end position="665"/>
    </location>
</feature>
<keyword evidence="4" id="KW-0297">G-protein coupled receptor</keyword>
<dbReference type="InterPro" id="IPR001828">
    <property type="entry name" value="ANF_lig-bd_rcpt"/>
</dbReference>
<dbReference type="CDD" id="cd15047">
    <property type="entry name" value="7tmC_GABA-B-like"/>
    <property type="match status" value="1"/>
</dbReference>
<evidence type="ECO:0000256" key="2">
    <source>
        <dbReference type="ARBA" id="ARBA00022692"/>
    </source>
</evidence>
<name>A0A9W7FJQ3_9STRA</name>
<keyword evidence="2 10" id="KW-0812">Transmembrane</keyword>
<protein>
    <recommendedName>
        <fullName evidence="11">G-protein coupled receptors family 3 profile domain-containing protein</fullName>
    </recommendedName>
</protein>
<dbReference type="GO" id="GO:0038039">
    <property type="term" value="C:G protein-coupled receptor heterodimeric complex"/>
    <property type="evidence" value="ECO:0007669"/>
    <property type="project" value="TreeGrafter"/>
</dbReference>
<comment type="caution">
    <text evidence="12">The sequence shown here is derived from an EMBL/GenBank/DDBJ whole genome shotgun (WGS) entry which is preliminary data.</text>
</comment>
<dbReference type="Proteomes" id="UP001165122">
    <property type="component" value="Unassembled WGS sequence"/>
</dbReference>
<evidence type="ECO:0000256" key="10">
    <source>
        <dbReference type="SAM" id="Phobius"/>
    </source>
</evidence>
<keyword evidence="7" id="KW-0325">Glycoprotein</keyword>
<reference evidence="13" key="1">
    <citation type="journal article" date="2023" name="Commun. Biol.">
        <title>Genome analysis of Parmales, the sister group of diatoms, reveals the evolutionary specialization of diatoms from phago-mixotrophs to photoautotrophs.</title>
        <authorList>
            <person name="Ban H."/>
            <person name="Sato S."/>
            <person name="Yoshikawa S."/>
            <person name="Yamada K."/>
            <person name="Nakamura Y."/>
            <person name="Ichinomiya M."/>
            <person name="Sato N."/>
            <person name="Blanc-Mathieu R."/>
            <person name="Endo H."/>
            <person name="Kuwata A."/>
            <person name="Ogata H."/>
        </authorList>
    </citation>
    <scope>NUCLEOTIDE SEQUENCE [LARGE SCALE GENOMIC DNA]</scope>
    <source>
        <strain evidence="13">NIES 3700</strain>
    </source>
</reference>
<feature type="transmembrane region" description="Helical" evidence="10">
    <location>
        <begin position="648"/>
        <end position="666"/>
    </location>
</feature>
<sequence length="825" mass="91882">MNVMLDLYQSLAAIGGPARSSTTIPLALVGNFGGVPQVGSSQTSPELNIKNLYGNFARTVTDDELTADAVVRLFLDTGLDYVGFVYVDDSYGNNFYTFLQRASEKYGLVYQGFPIPSGIFTLEEAERVAGQMKDSAFTNFFNVIFFEQYLHLMPVWKSIGLIATDFIMFFGDGITKQHFELFDYSLGQGSVIAIGAVPGSTQFNNYVNHWDAQGIETVNEMNALIASPLANAGMENVDPFPDNFFQANSATEGFNAFYYDSMAATILGATATTYSLSQFRDTITSEESIRLPPQPPIMSKLYQQIISSSFTGATGLVEFSPETGTRKATAINYGLLNVQPAIIDSGQRRLQNFISLPVVRISQQQGQWQNAANQCFQFVGGSCTVPQQFNPPPTEYDYIGLGLRVLGWVLMGLTYAFCVGITYWIVRFRKKKILRASQPGFLLVLVGGVAIYISAIFPYTVDGEWINVNQGDTAWCMASYWLAVEGFVVTFSALFAKVWRINRIFHNSSLRRIKITAKDVLLPFFIICFCSTLTLILFTVLPNSAEYWNVERTFDDFGTVIKSSGSCTTTTNSDIFIGVLYGIQVLVLLLACWQYYVARKISVEYSESTWISYAVLSVLQVMIISIPLEYMDTGTNSKFFVNIFKITIISWSILGFIFLPKILYLYNDRKEKKGKGFGVKKMNEEEKKNLRIKNKARRGLGSQHKSTRSSVSSSSEGGARFVVGSTYLDNGTGQIEKGKSYNYNNEAARESKARVFNQPISPPLERRGSPQVGFVGDVQKRKRSIVKEIIFEKVEEEKEEVGTMAPTTPPKKIELSTSYGDGSPF</sequence>
<feature type="transmembrane region" description="Helical" evidence="10">
    <location>
        <begin position="405"/>
        <end position="428"/>
    </location>
</feature>
<feature type="region of interest" description="Disordered" evidence="9">
    <location>
        <begin position="796"/>
        <end position="825"/>
    </location>
</feature>
<feature type="compositionally biased region" description="Low complexity" evidence="9">
    <location>
        <begin position="702"/>
        <end position="715"/>
    </location>
</feature>
<feature type="transmembrane region" description="Helical" evidence="10">
    <location>
        <begin position="520"/>
        <end position="541"/>
    </location>
</feature>
<dbReference type="EMBL" id="BRXW01000199">
    <property type="protein sequence ID" value="GMI13762.1"/>
    <property type="molecule type" value="Genomic_DNA"/>
</dbReference>
<dbReference type="InterPro" id="IPR028082">
    <property type="entry name" value="Peripla_BP_I"/>
</dbReference>
<feature type="transmembrane region" description="Helical" evidence="10">
    <location>
        <begin position="440"/>
        <end position="460"/>
    </location>
</feature>
<dbReference type="Gene3D" id="3.40.50.2300">
    <property type="match status" value="2"/>
</dbReference>
<feature type="region of interest" description="Disordered" evidence="9">
    <location>
        <begin position="688"/>
        <end position="717"/>
    </location>
</feature>
<comment type="subcellular location">
    <subcellularLocation>
        <location evidence="1">Membrane</location>
        <topology evidence="1">Multi-pass membrane protein</topology>
    </subcellularLocation>
</comment>
<proteinExistence type="predicted"/>
<evidence type="ECO:0000256" key="7">
    <source>
        <dbReference type="ARBA" id="ARBA00023180"/>
    </source>
</evidence>
<dbReference type="PANTHER" id="PTHR10519:SF20">
    <property type="entry name" value="G-PROTEIN COUPLED RECEPTOR 156-RELATED"/>
    <property type="match status" value="1"/>
</dbReference>
<feature type="transmembrane region" description="Helical" evidence="10">
    <location>
        <begin position="610"/>
        <end position="628"/>
    </location>
</feature>
<organism evidence="12 13">
    <name type="scientific">Triparma laevis f. longispina</name>
    <dbReference type="NCBI Taxonomy" id="1714387"/>
    <lineage>
        <taxon>Eukaryota</taxon>
        <taxon>Sar</taxon>
        <taxon>Stramenopiles</taxon>
        <taxon>Ochrophyta</taxon>
        <taxon>Bolidophyceae</taxon>
        <taxon>Parmales</taxon>
        <taxon>Triparmaceae</taxon>
        <taxon>Triparma</taxon>
    </lineage>
</organism>
<dbReference type="SUPFAM" id="SSF53822">
    <property type="entry name" value="Periplasmic binding protein-like I"/>
    <property type="match status" value="1"/>
</dbReference>
<keyword evidence="8" id="KW-0807">Transducer</keyword>
<feature type="transmembrane region" description="Helical" evidence="10">
    <location>
        <begin position="575"/>
        <end position="598"/>
    </location>
</feature>
<dbReference type="Pfam" id="PF00003">
    <property type="entry name" value="7tm_3"/>
    <property type="match status" value="1"/>
</dbReference>
<evidence type="ECO:0000256" key="9">
    <source>
        <dbReference type="SAM" id="MobiDB-lite"/>
    </source>
</evidence>
<dbReference type="AlphaFoldDB" id="A0A9W7FJQ3"/>
<evidence type="ECO:0000256" key="1">
    <source>
        <dbReference type="ARBA" id="ARBA00004141"/>
    </source>
</evidence>
<evidence type="ECO:0000313" key="12">
    <source>
        <dbReference type="EMBL" id="GMI13762.1"/>
    </source>
</evidence>
<keyword evidence="5 10" id="KW-0472">Membrane</keyword>
<evidence type="ECO:0000256" key="4">
    <source>
        <dbReference type="ARBA" id="ARBA00023040"/>
    </source>
</evidence>
<dbReference type="PRINTS" id="PR00248">
    <property type="entry name" value="GPCRMGR"/>
</dbReference>
<dbReference type="PRINTS" id="PR01176">
    <property type="entry name" value="GABABRECEPTR"/>
</dbReference>
<keyword evidence="3 10" id="KW-1133">Transmembrane helix</keyword>
<evidence type="ECO:0000256" key="8">
    <source>
        <dbReference type="ARBA" id="ARBA00023224"/>
    </source>
</evidence>
<dbReference type="InterPro" id="IPR017978">
    <property type="entry name" value="GPCR_3_C"/>
</dbReference>
<dbReference type="Pfam" id="PF01094">
    <property type="entry name" value="ANF_receptor"/>
    <property type="match status" value="1"/>
</dbReference>
<dbReference type="InterPro" id="IPR000337">
    <property type="entry name" value="GPCR_3"/>
</dbReference>
<evidence type="ECO:0000313" key="13">
    <source>
        <dbReference type="Proteomes" id="UP001165122"/>
    </source>
</evidence>
<accession>A0A9W7FJQ3</accession>
<keyword evidence="13" id="KW-1185">Reference proteome</keyword>
<feature type="compositionally biased region" description="Polar residues" evidence="9">
    <location>
        <begin position="815"/>
        <end position="825"/>
    </location>
</feature>
<feature type="transmembrane region" description="Helical" evidence="10">
    <location>
        <begin position="480"/>
        <end position="499"/>
    </location>
</feature>
<dbReference type="PROSITE" id="PS50259">
    <property type="entry name" value="G_PROTEIN_RECEP_F3_4"/>
    <property type="match status" value="1"/>
</dbReference>
<evidence type="ECO:0000256" key="5">
    <source>
        <dbReference type="ARBA" id="ARBA00023136"/>
    </source>
</evidence>
<dbReference type="GO" id="GO:0004965">
    <property type="term" value="F:G protein-coupled GABA receptor activity"/>
    <property type="evidence" value="ECO:0007669"/>
    <property type="project" value="InterPro"/>
</dbReference>